<dbReference type="VEuPathDB" id="MicrosporidiaDB:TUBRATIS_25710"/>
<evidence type="ECO:0000259" key="12">
    <source>
        <dbReference type="PROSITE" id="PS50103"/>
    </source>
</evidence>
<dbReference type="AlphaFoldDB" id="A0A437AIM4"/>
<feature type="zinc finger region" description="C3H1-type" evidence="10">
    <location>
        <begin position="48"/>
        <end position="75"/>
    </location>
</feature>
<name>A0A437AIM4_9MICR</name>
<keyword evidence="5 11" id="KW-0677">Repeat</keyword>
<keyword evidence="4 10" id="KW-0479">Metal-binding</keyword>
<gene>
    <name evidence="13" type="ORF">TUBRATIS_25710</name>
</gene>
<dbReference type="EMBL" id="RCSS01000697">
    <property type="protein sequence ID" value="RVD90992.1"/>
    <property type="molecule type" value="Genomic_DNA"/>
</dbReference>
<keyword evidence="6 10" id="KW-0863">Zinc-finger</keyword>
<evidence type="ECO:0000313" key="13">
    <source>
        <dbReference type="EMBL" id="RVD90992.1"/>
    </source>
</evidence>
<dbReference type="OrthoDB" id="1914176at2759"/>
<evidence type="ECO:0000256" key="2">
    <source>
        <dbReference type="ARBA" id="ARBA00008907"/>
    </source>
</evidence>
<evidence type="ECO:0000256" key="4">
    <source>
        <dbReference type="ARBA" id="ARBA00022723"/>
    </source>
</evidence>
<comment type="caution">
    <text evidence="13">The sequence shown here is derived from an EMBL/GenBank/DDBJ whole genome shotgun (WGS) entry which is preliminary data.</text>
</comment>
<protein>
    <recommendedName>
        <fullName evidence="11">mRNA 3'-end-processing protein</fullName>
    </recommendedName>
</protein>
<dbReference type="PANTHER" id="PTHR23102:SF24">
    <property type="entry name" value="CLEAVAGE AND POLYADENYLATION SPECIFICITY FACTOR SUBUNIT 4"/>
    <property type="match status" value="1"/>
</dbReference>
<dbReference type="Gene3D" id="4.10.1000.10">
    <property type="entry name" value="Zinc finger, CCCH-type"/>
    <property type="match status" value="2"/>
</dbReference>
<keyword evidence="3 11" id="KW-0507">mRNA processing</keyword>
<evidence type="ECO:0000256" key="6">
    <source>
        <dbReference type="ARBA" id="ARBA00022771"/>
    </source>
</evidence>
<keyword evidence="8 11" id="KW-0694">RNA-binding</keyword>
<keyword evidence="14" id="KW-1185">Reference proteome</keyword>
<feature type="domain" description="C3H1-type" evidence="12">
    <location>
        <begin position="129"/>
        <end position="155"/>
    </location>
</feature>
<evidence type="ECO:0000256" key="9">
    <source>
        <dbReference type="ARBA" id="ARBA00023242"/>
    </source>
</evidence>
<dbReference type="SMART" id="SM00356">
    <property type="entry name" value="ZnF_C3H1"/>
    <property type="match status" value="5"/>
</dbReference>
<evidence type="ECO:0000256" key="8">
    <source>
        <dbReference type="ARBA" id="ARBA00022884"/>
    </source>
</evidence>
<evidence type="ECO:0000256" key="1">
    <source>
        <dbReference type="ARBA" id="ARBA00004123"/>
    </source>
</evidence>
<dbReference type="InterPro" id="IPR045348">
    <property type="entry name" value="CPSF4/Yth1"/>
</dbReference>
<organism evidence="13 14">
    <name type="scientific">Tubulinosema ratisbonensis</name>
    <dbReference type="NCBI Taxonomy" id="291195"/>
    <lineage>
        <taxon>Eukaryota</taxon>
        <taxon>Fungi</taxon>
        <taxon>Fungi incertae sedis</taxon>
        <taxon>Microsporidia</taxon>
        <taxon>Tubulinosematoidea</taxon>
        <taxon>Tubulinosematidae</taxon>
        <taxon>Tubulinosema</taxon>
    </lineage>
</organism>
<dbReference type="InterPro" id="IPR000571">
    <property type="entry name" value="Znf_CCCH"/>
</dbReference>
<dbReference type="Proteomes" id="UP000282876">
    <property type="component" value="Unassembled WGS sequence"/>
</dbReference>
<dbReference type="PROSITE" id="PS50103">
    <property type="entry name" value="ZF_C3H1"/>
    <property type="match status" value="3"/>
</dbReference>
<evidence type="ECO:0000256" key="7">
    <source>
        <dbReference type="ARBA" id="ARBA00022833"/>
    </source>
</evidence>
<feature type="zinc finger region" description="C3H1-type" evidence="10">
    <location>
        <begin position="76"/>
        <end position="103"/>
    </location>
</feature>
<comment type="subcellular location">
    <subcellularLocation>
        <location evidence="1 11">Nucleus</location>
    </subcellularLocation>
</comment>
<dbReference type="InterPro" id="IPR036855">
    <property type="entry name" value="Znf_CCCH_sf"/>
</dbReference>
<evidence type="ECO:0000256" key="11">
    <source>
        <dbReference type="RuleBase" id="RU369008"/>
    </source>
</evidence>
<dbReference type="SUPFAM" id="SSF90229">
    <property type="entry name" value="CCCH zinc finger"/>
    <property type="match status" value="2"/>
</dbReference>
<evidence type="ECO:0000256" key="5">
    <source>
        <dbReference type="ARBA" id="ARBA00022737"/>
    </source>
</evidence>
<proteinExistence type="inferred from homology"/>
<dbReference type="FunFam" id="4.10.1000.10:FF:000012">
    <property type="entry name" value="cleavage and polyadenylation specificity factor subunit 4"/>
    <property type="match status" value="1"/>
</dbReference>
<keyword evidence="7 10" id="KW-0862">Zinc</keyword>
<evidence type="ECO:0000256" key="10">
    <source>
        <dbReference type="PROSITE-ProRule" id="PRU00723"/>
    </source>
</evidence>
<feature type="zinc finger region" description="C3H1-type" evidence="10">
    <location>
        <begin position="129"/>
        <end position="155"/>
    </location>
</feature>
<reference evidence="13 14" key="1">
    <citation type="submission" date="2018-10" db="EMBL/GenBank/DDBJ databases">
        <title>Draft genome sequence of the microsporidian Tubulinosema ratisbonensis.</title>
        <authorList>
            <person name="Polonais V."/>
            <person name="Peyretaillade E."/>
            <person name="Niehus S."/>
            <person name="Wawrzyniak I."/>
            <person name="Franchet A."/>
            <person name="Gaspin C."/>
            <person name="Reichstadt M."/>
            <person name="Belser C."/>
            <person name="Labadie K."/>
            <person name="Delbac F."/>
            <person name="Ferrandon D."/>
        </authorList>
    </citation>
    <scope>NUCLEOTIDE SEQUENCE [LARGE SCALE GENOMIC DNA]</scope>
    <source>
        <strain evidence="13 14">Franzen</strain>
    </source>
</reference>
<dbReference type="PANTHER" id="PTHR23102">
    <property type="entry name" value="CLEAVAGE AND POLYADENYLATION SPECIFICITY FACTOR SUBUNIT 4-RELATED"/>
    <property type="match status" value="1"/>
</dbReference>
<keyword evidence="9 11" id="KW-0539">Nucleus</keyword>
<dbReference type="GO" id="GO:0003723">
    <property type="term" value="F:RNA binding"/>
    <property type="evidence" value="ECO:0007669"/>
    <property type="project" value="UniProtKB-UniRule"/>
</dbReference>
<dbReference type="GO" id="GO:0008270">
    <property type="term" value="F:zinc ion binding"/>
    <property type="evidence" value="ECO:0007669"/>
    <property type="project" value="UniProtKB-KW"/>
</dbReference>
<evidence type="ECO:0000313" key="14">
    <source>
        <dbReference type="Proteomes" id="UP000282876"/>
    </source>
</evidence>
<comment type="function">
    <text evidence="11">Component of the cleavage factor I (CF I) involved in pre-mRNA 3'-end processing.</text>
</comment>
<accession>A0A437AIM4</accession>
<feature type="domain" description="C3H1-type" evidence="12">
    <location>
        <begin position="76"/>
        <end position="103"/>
    </location>
</feature>
<sequence length="181" mass="21943">MEKEEPIFDFEEFVHKTLGLKEIEQYYCPDYQQNRCFNKSCQLQHIKLDKAVICKHWLRGLCKKRTGCEFLHEYNLKKMPECWFFSKFGECTNRDCLFLHVDPESVYRECLWYKRGFCRHGNMCRNKHIKKKLCYNYYLGFCPAGPNCEFGHPKNEIPDTDLQRTYKRQDVIERPSNIIRD</sequence>
<comment type="similarity">
    <text evidence="2 11">Belongs to the CPSF4/YTH1 family.</text>
</comment>
<dbReference type="GO" id="GO:0005634">
    <property type="term" value="C:nucleus"/>
    <property type="evidence" value="ECO:0007669"/>
    <property type="project" value="UniProtKB-SubCell"/>
</dbReference>
<evidence type="ECO:0000256" key="3">
    <source>
        <dbReference type="ARBA" id="ARBA00022664"/>
    </source>
</evidence>
<dbReference type="STRING" id="291195.A0A437AIM4"/>
<feature type="domain" description="C3H1-type" evidence="12">
    <location>
        <begin position="48"/>
        <end position="75"/>
    </location>
</feature>
<dbReference type="GO" id="GO:0031124">
    <property type="term" value="P:mRNA 3'-end processing"/>
    <property type="evidence" value="ECO:0007669"/>
    <property type="project" value="UniProtKB-UniRule"/>
</dbReference>